<proteinExistence type="inferred from homology"/>
<name>W8UK34_KLEPN</name>
<sequence>MLRARWRQPARFFPAVRRSQGVVMSSVCIQVINPNTSLAMTETIGAAARAVAAPGTEILAVSPRAGVPSIEGHFDEAIAAVGVLEQIKAGREQGVDGHVIACFGDPGLLAARELAQGPVIGIAEAAMHMATMVATRFSIVTTLPRTLIIARHLLHQYGFHQHCAALHAIDLPVLALEDGSGLAQEKVRERCIRALKEDGSGAIVLGCGGMATLAQELTRELRVPVIDGVSAAVKMVESLVALGLATSKHGDLAFPEKKALSGQFQSLNPF</sequence>
<dbReference type="PANTHER" id="PTHR28047:SF5">
    <property type="entry name" value="PROTEIN DCG1"/>
    <property type="match status" value="1"/>
</dbReference>
<dbReference type="Proteomes" id="UP000019586">
    <property type="component" value="Chromosome"/>
</dbReference>
<comment type="catalytic activity">
    <reaction evidence="2">
        <text>a D-5-monosubstituted hydantoin = a L-5-monosubstituted hydantoin</text>
        <dbReference type="Rhea" id="RHEA:46624"/>
        <dbReference type="ChEBI" id="CHEBI:86339"/>
        <dbReference type="ChEBI" id="CHEBI:86340"/>
        <dbReference type="EC" id="5.1.99.5"/>
    </reaction>
</comment>
<organism evidence="7 8">
    <name type="scientific">Klebsiella pneumoniae 30684/NJST258_2</name>
    <dbReference type="NCBI Taxonomy" id="1420013"/>
    <lineage>
        <taxon>Bacteria</taxon>
        <taxon>Pseudomonadati</taxon>
        <taxon>Pseudomonadota</taxon>
        <taxon>Gammaproteobacteria</taxon>
        <taxon>Enterobacterales</taxon>
        <taxon>Enterobacteriaceae</taxon>
        <taxon>Klebsiella/Raoultella group</taxon>
        <taxon>Klebsiella</taxon>
        <taxon>Klebsiella pneumoniae complex</taxon>
    </lineage>
</organism>
<dbReference type="HOGENOM" id="CLU_053002_0_0_6"/>
<dbReference type="KEGG" id="kps:KPNJ2_02650"/>
<dbReference type="InterPro" id="IPR015942">
    <property type="entry name" value="Asp/Glu/hydantoin_racemase"/>
</dbReference>
<evidence type="ECO:0000256" key="4">
    <source>
        <dbReference type="ARBA" id="ARBA00067972"/>
    </source>
</evidence>
<evidence type="ECO:0000256" key="6">
    <source>
        <dbReference type="ARBA" id="ARBA00093234"/>
    </source>
</evidence>
<dbReference type="EMBL" id="CP006918">
    <property type="protein sequence ID" value="AHM79430.1"/>
    <property type="molecule type" value="Genomic_DNA"/>
</dbReference>
<dbReference type="GO" id="GO:0047661">
    <property type="term" value="F:amino-acid racemase activity"/>
    <property type="evidence" value="ECO:0007669"/>
    <property type="project" value="InterPro"/>
</dbReference>
<gene>
    <name evidence="7" type="ORF">KPNJ2_02650</name>
</gene>
<dbReference type="FunFam" id="3.40.50.12500:FF:000001">
    <property type="entry name" value="Putative hydantoin racemase"/>
    <property type="match status" value="1"/>
</dbReference>
<evidence type="ECO:0000256" key="3">
    <source>
        <dbReference type="ARBA" id="ARBA00066406"/>
    </source>
</evidence>
<evidence type="ECO:0000313" key="8">
    <source>
        <dbReference type="Proteomes" id="UP000019586"/>
    </source>
</evidence>
<evidence type="ECO:0000256" key="5">
    <source>
        <dbReference type="ARBA" id="ARBA00093199"/>
    </source>
</evidence>
<protein>
    <recommendedName>
        <fullName evidence="4">Hydantoin racemase</fullName>
        <ecNumber evidence="3">5.1.99.5</ecNumber>
    </recommendedName>
</protein>
<dbReference type="GO" id="GO:0036348">
    <property type="term" value="F:hydantoin racemase activity"/>
    <property type="evidence" value="ECO:0007669"/>
    <property type="project" value="UniProtKB-EC"/>
</dbReference>
<dbReference type="Pfam" id="PF01177">
    <property type="entry name" value="Asp_Glu_race"/>
    <property type="match status" value="1"/>
</dbReference>
<dbReference type="PANTHER" id="PTHR28047">
    <property type="entry name" value="PROTEIN DCG1"/>
    <property type="match status" value="1"/>
</dbReference>
<reference evidence="7 8" key="1">
    <citation type="journal article" date="2014" name="Proc. Natl. Acad. Sci. U.S.A.">
        <title>Molecular dissection of the evolution of carbapenem-resistant multilocus sequence type 258 Klebsiella pneumoniae.</title>
        <authorList>
            <person name="Deleo F.R."/>
            <person name="Chen L."/>
            <person name="Porcella S.F."/>
            <person name="Martens C.A."/>
            <person name="Kobayashi S.D."/>
            <person name="Porter A.R."/>
            <person name="Chavda K.D."/>
            <person name="Jacobs M.R."/>
            <person name="Mathema B."/>
            <person name="Olsen R.J."/>
            <person name="Bonomo R.A."/>
            <person name="Musser J.M."/>
            <person name="Kreiswirth B.N."/>
        </authorList>
    </citation>
    <scope>NUCLEOTIDE SEQUENCE [LARGE SCALE GENOMIC DNA]</scope>
    <source>
        <strain evidence="7">30684/NJST258_2</strain>
    </source>
</reference>
<accession>W8UK34</accession>
<comment type="catalytic activity">
    <reaction evidence="5">
        <text>D-5-benzylhydantoin = L-5-benzylhydantoin</text>
        <dbReference type="Rhea" id="RHEA:83991"/>
        <dbReference type="ChEBI" id="CHEBI:176864"/>
        <dbReference type="ChEBI" id="CHEBI:233540"/>
    </reaction>
</comment>
<dbReference type="InterPro" id="IPR053714">
    <property type="entry name" value="Iso_Racemase_Enz_sf"/>
</dbReference>
<dbReference type="Gene3D" id="3.40.50.12500">
    <property type="match status" value="1"/>
</dbReference>
<evidence type="ECO:0000313" key="7">
    <source>
        <dbReference type="EMBL" id="AHM79430.1"/>
    </source>
</evidence>
<dbReference type="EC" id="5.1.99.5" evidence="3"/>
<keyword evidence="7" id="KW-0413">Isomerase</keyword>
<dbReference type="PATRIC" id="fig|1420013.3.peg.2499"/>
<evidence type="ECO:0000256" key="2">
    <source>
        <dbReference type="ARBA" id="ARBA00051635"/>
    </source>
</evidence>
<dbReference type="AlphaFoldDB" id="W8UK34"/>
<comment type="catalytic activity">
    <reaction evidence="6">
        <text>D-5-isobutylhydantoin = L-5-isobutylhydantoin</text>
        <dbReference type="Rhea" id="RHEA:84231"/>
        <dbReference type="ChEBI" id="CHEBI:233609"/>
        <dbReference type="ChEBI" id="CHEBI:233610"/>
    </reaction>
</comment>
<comment type="similarity">
    <text evidence="1">Belongs to the HyuE racemase family.</text>
</comment>
<evidence type="ECO:0000256" key="1">
    <source>
        <dbReference type="ARBA" id="ARBA00038414"/>
    </source>
</evidence>
<dbReference type="InterPro" id="IPR052186">
    <property type="entry name" value="Hydantoin_racemase-like"/>
</dbReference>